<organism evidence="1 2">
    <name type="scientific">Pararge aegeria aegeria</name>
    <dbReference type="NCBI Taxonomy" id="348720"/>
    <lineage>
        <taxon>Eukaryota</taxon>
        <taxon>Metazoa</taxon>
        <taxon>Ecdysozoa</taxon>
        <taxon>Arthropoda</taxon>
        <taxon>Hexapoda</taxon>
        <taxon>Insecta</taxon>
        <taxon>Pterygota</taxon>
        <taxon>Neoptera</taxon>
        <taxon>Endopterygota</taxon>
        <taxon>Lepidoptera</taxon>
        <taxon>Glossata</taxon>
        <taxon>Ditrysia</taxon>
        <taxon>Papilionoidea</taxon>
        <taxon>Nymphalidae</taxon>
        <taxon>Satyrinae</taxon>
        <taxon>Satyrini</taxon>
        <taxon>Parargina</taxon>
        <taxon>Pararge</taxon>
    </lineage>
</organism>
<keyword evidence="2" id="KW-1185">Reference proteome</keyword>
<evidence type="ECO:0000313" key="1">
    <source>
        <dbReference type="EMBL" id="CAH2239468.1"/>
    </source>
</evidence>
<dbReference type="EMBL" id="CAKXAJ010025439">
    <property type="protein sequence ID" value="CAH2239468.1"/>
    <property type="molecule type" value="Genomic_DNA"/>
</dbReference>
<reference evidence="1" key="1">
    <citation type="submission" date="2022-03" db="EMBL/GenBank/DDBJ databases">
        <authorList>
            <person name="Lindestad O."/>
        </authorList>
    </citation>
    <scope>NUCLEOTIDE SEQUENCE</scope>
</reference>
<protein>
    <submittedName>
        <fullName evidence="1">Jg21476 protein</fullName>
    </submittedName>
</protein>
<proteinExistence type="predicted"/>
<dbReference type="Proteomes" id="UP000838756">
    <property type="component" value="Unassembled WGS sequence"/>
</dbReference>
<gene>
    <name evidence="1" type="primary">jg21476</name>
    <name evidence="1" type="ORF">PAEG_LOCUS16173</name>
</gene>
<evidence type="ECO:0000313" key="2">
    <source>
        <dbReference type="Proteomes" id="UP000838756"/>
    </source>
</evidence>
<name>A0A8S4RQW4_9NEOP</name>
<dbReference type="AlphaFoldDB" id="A0A8S4RQW4"/>
<accession>A0A8S4RQW4</accession>
<comment type="caution">
    <text evidence="1">The sequence shown here is derived from an EMBL/GenBank/DDBJ whole genome shotgun (WGS) entry which is preliminary data.</text>
</comment>
<sequence length="113" mass="12759">MCEIEHKRSINSFNAPTRTPLINQLLDLVSSRTPCHCGLISGVTGFSVGEDISHSYEYLPLDRQRLVAQRSDFRVPYEIRVKQQTCTGLNLAIFVKRHFKAKIARNTPAGTMP</sequence>